<organism evidence="3 4">
    <name type="scientific">Triparma retinervis</name>
    <dbReference type="NCBI Taxonomy" id="2557542"/>
    <lineage>
        <taxon>Eukaryota</taxon>
        <taxon>Sar</taxon>
        <taxon>Stramenopiles</taxon>
        <taxon>Ochrophyta</taxon>
        <taxon>Bolidophyceae</taxon>
        <taxon>Parmales</taxon>
        <taxon>Triparmaceae</taxon>
        <taxon>Triparma</taxon>
    </lineage>
</organism>
<keyword evidence="4" id="KW-1185">Reference proteome</keyword>
<evidence type="ECO:0000313" key="3">
    <source>
        <dbReference type="EMBL" id="GMH60664.1"/>
    </source>
</evidence>
<evidence type="ECO:0000313" key="4">
    <source>
        <dbReference type="Proteomes" id="UP001165082"/>
    </source>
</evidence>
<comment type="caution">
    <text evidence="3">The sequence shown here is derived from an EMBL/GenBank/DDBJ whole genome shotgun (WGS) entry which is preliminary data.</text>
</comment>
<keyword evidence="2" id="KW-0732">Signal</keyword>
<gene>
    <name evidence="3" type="ORF">TrRE_jg8745</name>
</gene>
<accession>A0A9W7DXZ9</accession>
<dbReference type="EMBL" id="BRXZ01001046">
    <property type="protein sequence ID" value="GMH60664.1"/>
    <property type="molecule type" value="Genomic_DNA"/>
</dbReference>
<feature type="region of interest" description="Disordered" evidence="1">
    <location>
        <begin position="100"/>
        <end position="125"/>
    </location>
</feature>
<feature type="chain" id="PRO_5040887949" evidence="2">
    <location>
        <begin position="30"/>
        <end position="125"/>
    </location>
</feature>
<feature type="non-terminal residue" evidence="3">
    <location>
        <position position="1"/>
    </location>
</feature>
<dbReference type="Proteomes" id="UP001165082">
    <property type="component" value="Unassembled WGS sequence"/>
</dbReference>
<reference evidence="3" key="1">
    <citation type="submission" date="2022-07" db="EMBL/GenBank/DDBJ databases">
        <title>Genome analysis of Parmales, a sister group of diatoms, reveals the evolutionary specialization of diatoms from phago-mixotrophs to photoautotrophs.</title>
        <authorList>
            <person name="Ban H."/>
            <person name="Sato S."/>
            <person name="Yoshikawa S."/>
            <person name="Kazumasa Y."/>
            <person name="Nakamura Y."/>
            <person name="Ichinomiya M."/>
            <person name="Saitoh K."/>
            <person name="Sato N."/>
            <person name="Blanc-Mathieu R."/>
            <person name="Endo H."/>
            <person name="Kuwata A."/>
            <person name="Ogata H."/>
        </authorList>
    </citation>
    <scope>NUCLEOTIDE SEQUENCE</scope>
</reference>
<feature type="compositionally biased region" description="Basic and acidic residues" evidence="1">
    <location>
        <begin position="101"/>
        <end position="116"/>
    </location>
</feature>
<protein>
    <submittedName>
        <fullName evidence="3">Uncharacterized protein</fullName>
    </submittedName>
</protein>
<evidence type="ECO:0000256" key="2">
    <source>
        <dbReference type="SAM" id="SignalP"/>
    </source>
</evidence>
<feature type="signal peptide" evidence="2">
    <location>
        <begin position="1"/>
        <end position="29"/>
    </location>
</feature>
<evidence type="ECO:0000256" key="1">
    <source>
        <dbReference type="SAM" id="MobiDB-lite"/>
    </source>
</evidence>
<proteinExistence type="predicted"/>
<name>A0A9W7DXZ9_9STRA</name>
<sequence>MSLTNQKRAFIFLHLVLPLMSGIAGTAMAVLRDCADVCFVKEIADGHAQSVCSSCIFRVGTSDPYANFQMPFVLMFAVVAVIRFRTNNFDVDNTPMGQFKKAKEEMERGEKGEKGGKGGKGGEGG</sequence>
<dbReference type="AlphaFoldDB" id="A0A9W7DXZ9"/>